<reference evidence="2" key="1">
    <citation type="submission" date="2003-08" db="EMBL/GenBank/DDBJ databases">
        <authorList>
            <person name="Birren B."/>
            <person name="Nusbaum C."/>
            <person name="Abebe A."/>
            <person name="Abouelleil A."/>
            <person name="Adekoya E."/>
            <person name="Ait-zahra M."/>
            <person name="Allen N."/>
            <person name="Allen T."/>
            <person name="An P."/>
            <person name="Anderson M."/>
            <person name="Anderson S."/>
            <person name="Arachchi H."/>
            <person name="Armbruster J."/>
            <person name="Bachantsang P."/>
            <person name="Baldwin J."/>
            <person name="Barry A."/>
            <person name="Bayul T."/>
            <person name="Blitshsteyn B."/>
            <person name="Bloom T."/>
            <person name="Blye J."/>
            <person name="Boguslavskiy L."/>
            <person name="Borowsky M."/>
            <person name="Boukhgalter B."/>
            <person name="Brunache A."/>
            <person name="Butler J."/>
            <person name="Calixte N."/>
            <person name="Calvo S."/>
            <person name="Camarata J."/>
            <person name="Campo K."/>
            <person name="Chang J."/>
            <person name="Cheshatsang Y."/>
            <person name="Citroen M."/>
            <person name="Collymore A."/>
            <person name="Considine T."/>
            <person name="Cook A."/>
            <person name="Cooke P."/>
            <person name="Corum B."/>
            <person name="Cuomo C."/>
            <person name="David R."/>
            <person name="Dawoe T."/>
            <person name="Degray S."/>
            <person name="Dodge S."/>
            <person name="Dooley K."/>
            <person name="Dorje P."/>
            <person name="Dorjee K."/>
            <person name="Dorris L."/>
            <person name="Duffey N."/>
            <person name="Dupes A."/>
            <person name="Elkins T."/>
            <person name="Engels R."/>
            <person name="Erickson J."/>
            <person name="Farina A."/>
            <person name="Faro S."/>
            <person name="Ferreira P."/>
            <person name="Fischer H."/>
            <person name="Fitzgerald M."/>
            <person name="Foley K."/>
            <person name="Gage D."/>
            <person name="Galagan J."/>
            <person name="Gearin G."/>
            <person name="Gnerre S."/>
            <person name="Gnirke A."/>
            <person name="Goyette A."/>
            <person name="Graham J."/>
            <person name="Grandbois E."/>
            <person name="Gyaltsen K."/>
            <person name="Hafez N."/>
            <person name="Hagopian D."/>
            <person name="Hagos B."/>
            <person name="Hall J."/>
            <person name="Hatcher B."/>
            <person name="Heller A."/>
            <person name="Higgins H."/>
            <person name="Honan T."/>
            <person name="Horn A."/>
            <person name="Houde N."/>
            <person name="Hughes L."/>
            <person name="Hulme W."/>
            <person name="Husby E."/>
            <person name="Iliev I."/>
            <person name="Jaffe D."/>
            <person name="Jones C."/>
            <person name="Kamal M."/>
            <person name="Kamat A."/>
            <person name="Kamvysselis M."/>
            <person name="Karlsson E."/>
            <person name="Kells C."/>
            <person name="Kieu A."/>
            <person name="Kisner P."/>
            <person name="Kodira C."/>
            <person name="Kulbokas E."/>
            <person name="Labutti K."/>
            <person name="Lama D."/>
            <person name="Landers T."/>
            <person name="Leger J."/>
            <person name="Levine S."/>
            <person name="Lewis D."/>
            <person name="Lewis T."/>
            <person name="Lindblad-toh K."/>
            <person name="Liu X."/>
            <person name="Lokyitsang T."/>
            <person name="Lokyitsang Y."/>
            <person name="Lucien O."/>
            <person name="Lui A."/>
            <person name="Ma L.J."/>
            <person name="Mabbitt R."/>
            <person name="Macdonald J."/>
            <person name="Maclean C."/>
            <person name="Major J."/>
            <person name="Manning J."/>
            <person name="Marabella R."/>
            <person name="Maru K."/>
            <person name="Matthews C."/>
            <person name="Mauceli E."/>
            <person name="Mccarthy M."/>
            <person name="Mcdonough S."/>
            <person name="Mcghee T."/>
            <person name="Meldrim J."/>
            <person name="Meneus L."/>
            <person name="Mesirov J."/>
            <person name="Mihalev A."/>
            <person name="Mihova T."/>
            <person name="Mikkelsen T."/>
            <person name="Mlenga V."/>
            <person name="Moru K."/>
            <person name="Mozes J."/>
            <person name="Mulrain L."/>
            <person name="Munson G."/>
            <person name="Naylor J."/>
            <person name="Newes C."/>
            <person name="Nguyen C."/>
            <person name="Nguyen N."/>
            <person name="Nguyen T."/>
            <person name="Nicol R."/>
            <person name="Nielsen C."/>
            <person name="Nizzari M."/>
            <person name="Norbu C."/>
            <person name="Norbu N."/>
            <person name="O'donnell P."/>
            <person name="Okoawo O."/>
            <person name="O'leary S."/>
            <person name="Omotosho B."/>
            <person name="O'neill K."/>
            <person name="Osman S."/>
            <person name="Parker S."/>
            <person name="Perrin D."/>
            <person name="Phunkhang P."/>
            <person name="Piqani B."/>
            <person name="Purcell S."/>
            <person name="Rachupka T."/>
            <person name="Ramasamy U."/>
            <person name="Rameau R."/>
            <person name="Ray V."/>
            <person name="Raymond C."/>
            <person name="Retta R."/>
            <person name="Richardson S."/>
            <person name="Rise C."/>
            <person name="Rodriguez J."/>
            <person name="Rogers J."/>
            <person name="Rogov P."/>
            <person name="Rutman M."/>
            <person name="Schupbach R."/>
            <person name="Seaman C."/>
            <person name="Settipalli S."/>
            <person name="Sharpe T."/>
            <person name="Sheridan J."/>
            <person name="Sherpa N."/>
            <person name="Shi J."/>
            <person name="Smirnov S."/>
            <person name="Smith C."/>
            <person name="Sougnez C."/>
            <person name="Spencer B."/>
            <person name="Stalker J."/>
            <person name="Stange-thomann N."/>
            <person name="Stavropoulos S."/>
            <person name="Stetson K."/>
            <person name="Stone C."/>
            <person name="Stone S."/>
            <person name="Stubbs M."/>
            <person name="Talamas J."/>
            <person name="Tchuinga P."/>
            <person name="Tenzing P."/>
            <person name="Tesfaye S."/>
            <person name="Theodore J."/>
            <person name="Thoulutsang Y."/>
            <person name="Topham K."/>
            <person name="Towey S."/>
            <person name="Tsamla T."/>
            <person name="Tsomo N."/>
            <person name="Vallee D."/>
            <person name="Vassiliev H."/>
            <person name="Venkataraman V."/>
            <person name="Vinson J."/>
            <person name="Vo A."/>
            <person name="Wade C."/>
            <person name="Wang S."/>
            <person name="Wangchuk T."/>
            <person name="Wangdi T."/>
            <person name="Whittaker C."/>
            <person name="Wilkinson J."/>
            <person name="Wu Y."/>
            <person name="Wyman D."/>
            <person name="Yadav S."/>
            <person name="Yang S."/>
            <person name="Yang X."/>
            <person name="Yeager S."/>
            <person name="Yee E."/>
            <person name="Young G."/>
            <person name="Zainoun J."/>
            <person name="Zembeck L."/>
            <person name="Zimmer A."/>
            <person name="Zody M."/>
            <person name="Lander E."/>
        </authorList>
    </citation>
    <scope>NUCLEOTIDE SEQUENCE [LARGE SCALE GENOMIC DNA]</scope>
</reference>
<sequence length="87" mass="9229">MPDVIVASGYSSSILRGAYLTALGSVRNLLGADIFTISLLPTTSANYVENSNYLRQLACGVGVNCNRFLGSIYNPSAAANTFNAYFP</sequence>
<keyword evidence="2" id="KW-1185">Reference proteome</keyword>
<name>H2YIC1_CIOSA</name>
<dbReference type="AlphaFoldDB" id="H2YIC1"/>
<dbReference type="Ensembl" id="ENSCSAVT00000005141.1">
    <property type="protein sequence ID" value="ENSCSAVP00000005070.1"/>
    <property type="gene ID" value="ENSCSAVG00000003027.1"/>
</dbReference>
<dbReference type="HOGENOM" id="CLU_2482676_0_0_1"/>
<evidence type="ECO:0008006" key="3">
    <source>
        <dbReference type="Google" id="ProtNLM"/>
    </source>
</evidence>
<evidence type="ECO:0000313" key="2">
    <source>
        <dbReference type="Proteomes" id="UP000007875"/>
    </source>
</evidence>
<proteinExistence type="predicted"/>
<accession>H2YIC1</accession>
<dbReference type="InParanoid" id="H2YIC1"/>
<dbReference type="Proteomes" id="UP000007875">
    <property type="component" value="Unassembled WGS sequence"/>
</dbReference>
<organism evidence="1 2">
    <name type="scientific">Ciona savignyi</name>
    <name type="common">Pacific transparent sea squirt</name>
    <dbReference type="NCBI Taxonomy" id="51511"/>
    <lineage>
        <taxon>Eukaryota</taxon>
        <taxon>Metazoa</taxon>
        <taxon>Chordata</taxon>
        <taxon>Tunicata</taxon>
        <taxon>Ascidiacea</taxon>
        <taxon>Phlebobranchia</taxon>
        <taxon>Cionidae</taxon>
        <taxon>Ciona</taxon>
    </lineage>
</organism>
<protein>
    <recommendedName>
        <fullName evidence="3">Receptor ligand binding region domain-containing protein</fullName>
    </recommendedName>
</protein>
<dbReference type="GeneTree" id="ENSGT00940000168623"/>
<reference evidence="1" key="2">
    <citation type="submission" date="2025-08" db="UniProtKB">
        <authorList>
            <consortium name="Ensembl"/>
        </authorList>
    </citation>
    <scope>IDENTIFICATION</scope>
</reference>
<evidence type="ECO:0000313" key="1">
    <source>
        <dbReference type="Ensembl" id="ENSCSAVP00000005070.1"/>
    </source>
</evidence>
<reference evidence="1" key="3">
    <citation type="submission" date="2025-09" db="UniProtKB">
        <authorList>
            <consortium name="Ensembl"/>
        </authorList>
    </citation>
    <scope>IDENTIFICATION</scope>
</reference>